<dbReference type="AlphaFoldDB" id="A0A484NX84"/>
<protein>
    <submittedName>
        <fullName evidence="1">Uncharacterized protein</fullName>
    </submittedName>
</protein>
<gene>
    <name evidence="1" type="ORF">AMP9_3550</name>
</gene>
<organism evidence="1">
    <name type="scientific">plant metagenome</name>
    <dbReference type="NCBI Taxonomy" id="1297885"/>
    <lineage>
        <taxon>unclassified sequences</taxon>
        <taxon>metagenomes</taxon>
        <taxon>organismal metagenomes</taxon>
    </lineage>
</organism>
<dbReference type="EMBL" id="CAADHY010000007">
    <property type="protein sequence ID" value="VFR16807.1"/>
    <property type="molecule type" value="Genomic_DNA"/>
</dbReference>
<reference evidence="1" key="1">
    <citation type="submission" date="2019-03" db="EMBL/GenBank/DDBJ databases">
        <authorList>
            <person name="Danneels B."/>
        </authorList>
    </citation>
    <scope>NUCLEOTIDE SEQUENCE</scope>
</reference>
<name>A0A484NX84_9ZZZZ</name>
<accession>A0A484NX84</accession>
<evidence type="ECO:0000313" key="1">
    <source>
        <dbReference type="EMBL" id="VFR16807.1"/>
    </source>
</evidence>
<sequence>MIGMLDAGTYYHHRTLHTPALSCHIDRAIYARDLDARSLADCDAFIVSCRSNPDLLIPLRGLFRDFLAAGKTLVAMGETGAHLWLDDLRWTPCEVNFWWWKEPGADSGLRVAAPTHALFHFLSLADATWHQHGTLTPPPGAQSLIDKAGAGSILYEDRHSTPGRLIVTTLDPMYHHGSHFMPAASRFLQGFLPWLKASTLTRRPAALAPRQADASST</sequence>
<proteinExistence type="predicted"/>